<sequence>MPTALITGGAVRIGRALVLHLANLGWDIALHYNRSESQANATLKEVKFLKRRGEAFACDLSDLEAVEQLTGQVLESFPDLELLINCASLFLNESVENTSRETLEKTLNINLSAPYILMRDYKRKVGKGMIVNILDERIKRNVPAFAAYSVSKVALSHLTHLAAVDWGSEVRVNAIAPGLILPPVGGDPGYLKRAAKNIPAQNHGDTEDIVRALQYLIESPFVNGETLFVDGGESKG</sequence>
<dbReference type="EMBL" id="CP048620">
    <property type="protein sequence ID" value="QPJ64179.1"/>
    <property type="molecule type" value="Genomic_DNA"/>
</dbReference>
<dbReference type="Gene3D" id="3.40.50.720">
    <property type="entry name" value="NAD(P)-binding Rossmann-like Domain"/>
    <property type="match status" value="1"/>
</dbReference>
<gene>
    <name evidence="3" type="ORF">G3M78_01690</name>
</gene>
<dbReference type="AlphaFoldDB" id="A0A7T0C092"/>
<dbReference type="InterPro" id="IPR002347">
    <property type="entry name" value="SDR_fam"/>
</dbReference>
<accession>A0A7T0C092</accession>
<keyword evidence="2" id="KW-0560">Oxidoreductase</keyword>
<evidence type="ECO:0000256" key="2">
    <source>
        <dbReference type="ARBA" id="ARBA00023002"/>
    </source>
</evidence>
<dbReference type="Proteomes" id="UP000594464">
    <property type="component" value="Chromosome"/>
</dbReference>
<evidence type="ECO:0000313" key="3">
    <source>
        <dbReference type="EMBL" id="QPJ64179.1"/>
    </source>
</evidence>
<proteinExistence type="inferred from homology"/>
<evidence type="ECO:0000313" key="4">
    <source>
        <dbReference type="Proteomes" id="UP000594464"/>
    </source>
</evidence>
<dbReference type="GO" id="GO:0016491">
    <property type="term" value="F:oxidoreductase activity"/>
    <property type="evidence" value="ECO:0007669"/>
    <property type="project" value="UniProtKB-KW"/>
</dbReference>
<dbReference type="PRINTS" id="PR00081">
    <property type="entry name" value="GDHRDH"/>
</dbReference>
<evidence type="ECO:0000256" key="1">
    <source>
        <dbReference type="ARBA" id="ARBA00006484"/>
    </source>
</evidence>
<dbReference type="KEGG" id="nva:G3M78_01690"/>
<organism evidence="3 4">
    <name type="scientific">Candidatus Nitrohelix vancouverensis</name>
    <dbReference type="NCBI Taxonomy" id="2705534"/>
    <lineage>
        <taxon>Bacteria</taxon>
        <taxon>Pseudomonadati</taxon>
        <taxon>Nitrospinota/Tectimicrobiota group</taxon>
        <taxon>Nitrospinota</taxon>
        <taxon>Nitrospinia</taxon>
        <taxon>Nitrospinales</taxon>
        <taxon>Nitrospinaceae</taxon>
        <taxon>Candidatus Nitrohelix</taxon>
    </lineage>
</organism>
<protein>
    <submittedName>
        <fullName evidence="3">SDR family oxidoreductase</fullName>
    </submittedName>
</protein>
<dbReference type="InterPro" id="IPR036291">
    <property type="entry name" value="NAD(P)-bd_dom_sf"/>
</dbReference>
<name>A0A7T0C092_9BACT</name>
<dbReference type="SUPFAM" id="SSF51735">
    <property type="entry name" value="NAD(P)-binding Rossmann-fold domains"/>
    <property type="match status" value="1"/>
</dbReference>
<dbReference type="PROSITE" id="PS00061">
    <property type="entry name" value="ADH_SHORT"/>
    <property type="match status" value="1"/>
</dbReference>
<dbReference type="PANTHER" id="PTHR43639">
    <property type="entry name" value="OXIDOREDUCTASE, SHORT-CHAIN DEHYDROGENASE/REDUCTASE FAMILY (AFU_ORTHOLOGUE AFUA_5G02870)"/>
    <property type="match status" value="1"/>
</dbReference>
<comment type="similarity">
    <text evidence="1">Belongs to the short-chain dehydrogenases/reductases (SDR) family.</text>
</comment>
<dbReference type="PANTHER" id="PTHR43639:SF1">
    <property type="entry name" value="SHORT-CHAIN DEHYDROGENASE_REDUCTASE FAMILY PROTEIN"/>
    <property type="match status" value="1"/>
</dbReference>
<reference evidence="4" key="1">
    <citation type="submission" date="2020-02" db="EMBL/GenBank/DDBJ databases">
        <title>Genomic and physiological characterization of two novel Nitrospinaceae genera.</title>
        <authorList>
            <person name="Mueller A.J."/>
            <person name="Jung M.-Y."/>
            <person name="Strachan C.R."/>
            <person name="Herbold C.W."/>
            <person name="Kirkegaard R.H."/>
            <person name="Daims H."/>
        </authorList>
    </citation>
    <scope>NUCLEOTIDE SEQUENCE [LARGE SCALE GENOMIC DNA]</scope>
</reference>
<dbReference type="Pfam" id="PF13561">
    <property type="entry name" value="adh_short_C2"/>
    <property type="match status" value="1"/>
</dbReference>
<dbReference type="InterPro" id="IPR020904">
    <property type="entry name" value="Sc_DH/Rdtase_CS"/>
</dbReference>